<dbReference type="InterPro" id="IPR050499">
    <property type="entry name" value="PEP-utilizing_PTS_enzyme"/>
</dbReference>
<comment type="function">
    <text evidence="3 17">General (non sugar-specific) component of the phosphoenolpyruvate-dependent sugar phosphotransferase system (sugar PTS). This major carbohydrate active-transport system catalyzes the phosphorylation of incoming sugar substrates concomitantly with their translocation across the cell membrane. Enzyme I transfers the phosphoryl group from phosphoenolpyruvate (PEP) to the phosphoryl carrier protein (HPr).</text>
</comment>
<dbReference type="Pfam" id="PF00391">
    <property type="entry name" value="PEP-utilizers"/>
    <property type="match status" value="1"/>
</dbReference>
<evidence type="ECO:0000256" key="9">
    <source>
        <dbReference type="ARBA" id="ARBA00022490"/>
    </source>
</evidence>
<keyword evidence="24" id="KW-0670">Pyruvate</keyword>
<keyword evidence="9 17" id="KW-0963">Cytoplasm</keyword>
<evidence type="ECO:0000256" key="19">
    <source>
        <dbReference type="PIRSR" id="PIRSR000732-2"/>
    </source>
</evidence>
<evidence type="ECO:0000256" key="12">
    <source>
        <dbReference type="ARBA" id="ARBA00022683"/>
    </source>
</evidence>
<evidence type="ECO:0000256" key="18">
    <source>
        <dbReference type="PIRSR" id="PIRSR000732-1"/>
    </source>
</evidence>
<name>A0A518AYI9_9BACT</name>
<dbReference type="InterPro" id="IPR008731">
    <property type="entry name" value="PTS_EIN"/>
</dbReference>
<dbReference type="Pfam" id="PF05524">
    <property type="entry name" value="PEP-utilisers_N"/>
    <property type="match status" value="1"/>
</dbReference>
<dbReference type="OrthoDB" id="9765468at2"/>
<keyword evidence="14 17" id="KW-0418">Kinase</keyword>
<protein>
    <recommendedName>
        <fullName evidence="7 17">Phosphoenolpyruvate-protein phosphotransferase</fullName>
        <ecNumber evidence="6 17">2.7.3.9</ecNumber>
    </recommendedName>
    <alternativeName>
        <fullName evidence="16 17">Phosphotransferase system, enzyme I</fullName>
    </alternativeName>
</protein>
<sequence length="584" mass="64616">MIRGVAVSPGVVVAKAYCLDEVFVQLPTAKLTAADISLELSRFQQACDGAADELKDLIETVSHDIGEPESAIFQAQLVMLRDRAFVDKVKTYIVESQEDAASCLHRTMREYEELFSKIEDEYLRERLVDLRDVVARVQHQLSEGSPPELPETDGPVIIVAEELLPSQTVRFDDIDIAGIATERGGQTSHAAIIARSMGIPAVSGIPKIRDQVSNGDTIALDGRQGCLIVNPGPEAEAAYRKLEREFFDLKDYLIENRDQLAVTRDGVAIELLANINTVEDAQAATDVGAQGIGLFRTEYLFMTHPGIPTEEEQFEAYAKTVNASPLGRLTIRTLDLGGDKTVPYLGDHREANPFMGWRSIRMSIEHPDFFRKQVRAILRAAAEGEVRMMFPMISTVEELRRVNRMVWQVEEQLDKDGIAHGKAQLGMMIEVPAAAVCIEHFLDHTDFVSVGTNDLIQYLMAADRDNSRVAHLCDPLNPASLCLLRQVIEACQRRGKPVSVCGEMAGRPRCVLALLAFGLTSFSMSPAFVPIVKELVHSLDFSLIRELGDEILLRRSSTQVGSFLDKVLQEVNPRLAALDVQHGV</sequence>
<keyword evidence="15 17" id="KW-0460">Magnesium</keyword>
<evidence type="ECO:0000256" key="4">
    <source>
        <dbReference type="ARBA" id="ARBA00004496"/>
    </source>
</evidence>
<evidence type="ECO:0000256" key="10">
    <source>
        <dbReference type="ARBA" id="ARBA00022597"/>
    </source>
</evidence>
<comment type="cofactor">
    <cofactor evidence="2 17 20">
        <name>Mg(2+)</name>
        <dbReference type="ChEBI" id="CHEBI:18420"/>
    </cofactor>
</comment>
<dbReference type="InterPro" id="IPR036637">
    <property type="entry name" value="Phosphohistidine_dom_sf"/>
</dbReference>
<dbReference type="SUPFAM" id="SSF51621">
    <property type="entry name" value="Phosphoenolpyruvate/pyruvate domain"/>
    <property type="match status" value="1"/>
</dbReference>
<evidence type="ECO:0000256" key="8">
    <source>
        <dbReference type="ARBA" id="ARBA00022448"/>
    </source>
</evidence>
<feature type="binding site" evidence="19">
    <location>
        <position position="464"/>
    </location>
    <ligand>
        <name>phosphoenolpyruvate</name>
        <dbReference type="ChEBI" id="CHEBI:58702"/>
    </ligand>
</feature>
<evidence type="ECO:0000256" key="2">
    <source>
        <dbReference type="ARBA" id="ARBA00001946"/>
    </source>
</evidence>
<dbReference type="AlphaFoldDB" id="A0A518AYI9"/>
<evidence type="ECO:0000256" key="16">
    <source>
        <dbReference type="ARBA" id="ARBA00033235"/>
    </source>
</evidence>
<feature type="binding site" evidence="19">
    <location>
        <begin position="453"/>
        <end position="454"/>
    </location>
    <ligand>
        <name>phosphoenolpyruvate</name>
        <dbReference type="ChEBI" id="CHEBI:58702"/>
    </ligand>
</feature>
<gene>
    <name evidence="24" type="primary">ptsI_1</name>
    <name evidence="24" type="ORF">Pan216_06240</name>
</gene>
<comment type="catalytic activity">
    <reaction evidence="1 17">
        <text>L-histidyl-[protein] + phosphoenolpyruvate = N(pros)-phospho-L-histidyl-[protein] + pyruvate</text>
        <dbReference type="Rhea" id="RHEA:23880"/>
        <dbReference type="Rhea" id="RHEA-COMP:9745"/>
        <dbReference type="Rhea" id="RHEA-COMP:9746"/>
        <dbReference type="ChEBI" id="CHEBI:15361"/>
        <dbReference type="ChEBI" id="CHEBI:29979"/>
        <dbReference type="ChEBI" id="CHEBI:58702"/>
        <dbReference type="ChEBI" id="CHEBI:64837"/>
        <dbReference type="EC" id="2.7.3.9"/>
    </reaction>
</comment>
<evidence type="ECO:0000256" key="5">
    <source>
        <dbReference type="ARBA" id="ARBA00007837"/>
    </source>
</evidence>
<feature type="domain" description="PEP-utilising enzyme mobile" evidence="21">
    <location>
        <begin position="155"/>
        <end position="225"/>
    </location>
</feature>
<dbReference type="Proteomes" id="UP000317093">
    <property type="component" value="Chromosome"/>
</dbReference>
<evidence type="ECO:0000259" key="23">
    <source>
        <dbReference type="Pfam" id="PF05524"/>
    </source>
</evidence>
<evidence type="ECO:0000256" key="11">
    <source>
        <dbReference type="ARBA" id="ARBA00022679"/>
    </source>
</evidence>
<dbReference type="Gene3D" id="3.50.30.10">
    <property type="entry name" value="Phosphohistidine domain"/>
    <property type="match status" value="1"/>
</dbReference>
<dbReference type="GO" id="GO:0016301">
    <property type="term" value="F:kinase activity"/>
    <property type="evidence" value="ECO:0007669"/>
    <property type="project" value="UniProtKB-KW"/>
</dbReference>
<evidence type="ECO:0000256" key="1">
    <source>
        <dbReference type="ARBA" id="ARBA00000683"/>
    </source>
</evidence>
<dbReference type="InterPro" id="IPR018274">
    <property type="entry name" value="PEP_util_AS"/>
</dbReference>
<keyword evidence="8 17" id="KW-0813">Transport</keyword>
<dbReference type="PANTHER" id="PTHR46244:SF3">
    <property type="entry name" value="PHOSPHOENOLPYRUVATE-PROTEIN PHOSPHOTRANSFERASE"/>
    <property type="match status" value="1"/>
</dbReference>
<evidence type="ECO:0000313" key="24">
    <source>
        <dbReference type="EMBL" id="QDU59791.1"/>
    </source>
</evidence>
<dbReference type="GO" id="GO:0005737">
    <property type="term" value="C:cytoplasm"/>
    <property type="evidence" value="ECO:0007669"/>
    <property type="project" value="UniProtKB-SubCell"/>
</dbReference>
<evidence type="ECO:0000256" key="20">
    <source>
        <dbReference type="PIRSR" id="PIRSR000732-3"/>
    </source>
</evidence>
<evidence type="ECO:0000313" key="25">
    <source>
        <dbReference type="Proteomes" id="UP000317093"/>
    </source>
</evidence>
<dbReference type="PROSITE" id="PS00742">
    <property type="entry name" value="PEP_ENZYMES_2"/>
    <property type="match status" value="1"/>
</dbReference>
<dbReference type="InterPro" id="IPR023151">
    <property type="entry name" value="PEP_util_CS"/>
</dbReference>
<feature type="binding site" evidence="19">
    <location>
        <position position="332"/>
    </location>
    <ligand>
        <name>phosphoenolpyruvate</name>
        <dbReference type="ChEBI" id="CHEBI:58702"/>
    </ligand>
</feature>
<feature type="active site" description="Tele-phosphohistidine intermediate" evidence="18">
    <location>
        <position position="189"/>
    </location>
</feature>
<dbReference type="GO" id="GO:0008965">
    <property type="term" value="F:phosphoenolpyruvate-protein phosphotransferase activity"/>
    <property type="evidence" value="ECO:0007669"/>
    <property type="project" value="UniProtKB-EC"/>
</dbReference>
<feature type="binding site" evidence="20">
    <location>
        <position position="430"/>
    </location>
    <ligand>
        <name>Mg(2+)</name>
        <dbReference type="ChEBI" id="CHEBI:18420"/>
    </ligand>
</feature>
<keyword evidence="12 17" id="KW-0598">Phosphotransferase system</keyword>
<feature type="domain" description="Phosphotransferase system enzyme I N-terminal" evidence="23">
    <location>
        <begin position="3"/>
        <end position="126"/>
    </location>
</feature>
<dbReference type="SUPFAM" id="SSF47831">
    <property type="entry name" value="Enzyme I of the PEP:sugar phosphotransferase system HPr-binding (sub)domain"/>
    <property type="match status" value="1"/>
</dbReference>
<feature type="domain" description="PEP-utilising enzyme C-terminal" evidence="22">
    <location>
        <begin position="256"/>
        <end position="540"/>
    </location>
</feature>
<organism evidence="24 25">
    <name type="scientific">Kolteria novifilia</name>
    <dbReference type="NCBI Taxonomy" id="2527975"/>
    <lineage>
        <taxon>Bacteria</taxon>
        <taxon>Pseudomonadati</taxon>
        <taxon>Planctomycetota</taxon>
        <taxon>Planctomycetia</taxon>
        <taxon>Kolteriales</taxon>
        <taxon>Kolteriaceae</taxon>
        <taxon>Kolteria</taxon>
    </lineage>
</organism>
<evidence type="ECO:0000259" key="22">
    <source>
        <dbReference type="Pfam" id="PF02896"/>
    </source>
</evidence>
<dbReference type="PIRSF" id="PIRSF000732">
    <property type="entry name" value="PTS_enzyme_I"/>
    <property type="match status" value="1"/>
</dbReference>
<dbReference type="EC" id="2.7.3.9" evidence="6 17"/>
<keyword evidence="10 17" id="KW-0762">Sugar transport</keyword>
<dbReference type="Gene3D" id="3.20.20.60">
    <property type="entry name" value="Phosphoenolpyruvate-binding domains"/>
    <property type="match status" value="1"/>
</dbReference>
<evidence type="ECO:0000256" key="6">
    <source>
        <dbReference type="ARBA" id="ARBA00012232"/>
    </source>
</evidence>
<feature type="binding site" evidence="20">
    <location>
        <position position="454"/>
    </location>
    <ligand>
        <name>Mg(2+)</name>
        <dbReference type="ChEBI" id="CHEBI:18420"/>
    </ligand>
</feature>
<dbReference type="GO" id="GO:0046872">
    <property type="term" value="F:metal ion binding"/>
    <property type="evidence" value="ECO:0007669"/>
    <property type="project" value="UniProtKB-KW"/>
</dbReference>
<dbReference type="InterPro" id="IPR024692">
    <property type="entry name" value="PTS_EI"/>
</dbReference>
<evidence type="ECO:0000256" key="7">
    <source>
        <dbReference type="ARBA" id="ARBA00016544"/>
    </source>
</evidence>
<comment type="similarity">
    <text evidence="5 17">Belongs to the PEP-utilizing enzyme family.</text>
</comment>
<dbReference type="PANTHER" id="PTHR46244">
    <property type="entry name" value="PHOSPHOENOLPYRUVATE-PROTEIN PHOSPHOTRANSFERASE"/>
    <property type="match status" value="1"/>
</dbReference>
<keyword evidence="13 17" id="KW-0479">Metal-binding</keyword>
<accession>A0A518AYI9</accession>
<feature type="active site" description="Proton donor" evidence="18">
    <location>
        <position position="501"/>
    </location>
</feature>
<dbReference type="Pfam" id="PF02896">
    <property type="entry name" value="PEP-utilizers_C"/>
    <property type="match status" value="1"/>
</dbReference>
<keyword evidence="11 17" id="KW-0808">Transferase</keyword>
<dbReference type="InterPro" id="IPR036618">
    <property type="entry name" value="PtsI_HPr-bd_sf"/>
</dbReference>
<dbReference type="Gene3D" id="1.10.274.10">
    <property type="entry name" value="PtsI, HPr-binding domain"/>
    <property type="match status" value="1"/>
</dbReference>
<dbReference type="EMBL" id="CP036279">
    <property type="protein sequence ID" value="QDU59791.1"/>
    <property type="molecule type" value="Genomic_DNA"/>
</dbReference>
<dbReference type="NCBIfam" id="TIGR01417">
    <property type="entry name" value="PTS_I_fam"/>
    <property type="match status" value="1"/>
</dbReference>
<feature type="binding site" evidence="19">
    <location>
        <position position="296"/>
    </location>
    <ligand>
        <name>phosphoenolpyruvate</name>
        <dbReference type="ChEBI" id="CHEBI:58702"/>
    </ligand>
</feature>
<comment type="subcellular location">
    <subcellularLocation>
        <location evidence="4 17">Cytoplasm</location>
    </subcellularLocation>
</comment>
<dbReference type="SUPFAM" id="SSF52009">
    <property type="entry name" value="Phosphohistidine domain"/>
    <property type="match status" value="1"/>
</dbReference>
<dbReference type="InterPro" id="IPR015813">
    <property type="entry name" value="Pyrv/PenolPyrv_kinase-like_dom"/>
</dbReference>
<dbReference type="InterPro" id="IPR008279">
    <property type="entry name" value="PEP-util_enz_mobile_dom"/>
</dbReference>
<evidence type="ECO:0000256" key="13">
    <source>
        <dbReference type="ARBA" id="ARBA00022723"/>
    </source>
</evidence>
<evidence type="ECO:0000259" key="21">
    <source>
        <dbReference type="Pfam" id="PF00391"/>
    </source>
</evidence>
<dbReference type="InterPro" id="IPR040442">
    <property type="entry name" value="Pyrv_kinase-like_dom_sf"/>
</dbReference>
<evidence type="ECO:0000256" key="14">
    <source>
        <dbReference type="ARBA" id="ARBA00022777"/>
    </source>
</evidence>
<keyword evidence="25" id="KW-1185">Reference proteome</keyword>
<dbReference type="PROSITE" id="PS00370">
    <property type="entry name" value="PEP_ENZYMES_PHOS_SITE"/>
    <property type="match status" value="1"/>
</dbReference>
<evidence type="ECO:0000256" key="3">
    <source>
        <dbReference type="ARBA" id="ARBA00002728"/>
    </source>
</evidence>
<proteinExistence type="inferred from homology"/>
<dbReference type="GO" id="GO:0009401">
    <property type="term" value="P:phosphoenolpyruvate-dependent sugar phosphotransferase system"/>
    <property type="evidence" value="ECO:0007669"/>
    <property type="project" value="UniProtKB-KW"/>
</dbReference>
<dbReference type="KEGG" id="knv:Pan216_06240"/>
<dbReference type="PRINTS" id="PR01736">
    <property type="entry name" value="PHPHTRNFRASE"/>
</dbReference>
<evidence type="ECO:0000256" key="15">
    <source>
        <dbReference type="ARBA" id="ARBA00022842"/>
    </source>
</evidence>
<evidence type="ECO:0000256" key="17">
    <source>
        <dbReference type="PIRNR" id="PIRNR000732"/>
    </source>
</evidence>
<dbReference type="RefSeq" id="WP_145254632.1">
    <property type="nucleotide sequence ID" value="NZ_CP036279.1"/>
</dbReference>
<reference evidence="24 25" key="1">
    <citation type="submission" date="2019-02" db="EMBL/GenBank/DDBJ databases">
        <title>Deep-cultivation of Planctomycetes and their phenomic and genomic characterization uncovers novel biology.</title>
        <authorList>
            <person name="Wiegand S."/>
            <person name="Jogler M."/>
            <person name="Boedeker C."/>
            <person name="Pinto D."/>
            <person name="Vollmers J."/>
            <person name="Rivas-Marin E."/>
            <person name="Kohn T."/>
            <person name="Peeters S.H."/>
            <person name="Heuer A."/>
            <person name="Rast P."/>
            <person name="Oberbeckmann S."/>
            <person name="Bunk B."/>
            <person name="Jeske O."/>
            <person name="Meyerdierks A."/>
            <person name="Storesund J.E."/>
            <person name="Kallscheuer N."/>
            <person name="Luecker S."/>
            <person name="Lage O.M."/>
            <person name="Pohl T."/>
            <person name="Merkel B.J."/>
            <person name="Hornburger P."/>
            <person name="Mueller R.-W."/>
            <person name="Bruemmer F."/>
            <person name="Labrenz M."/>
            <person name="Spormann A.M."/>
            <person name="Op den Camp H."/>
            <person name="Overmann J."/>
            <person name="Amann R."/>
            <person name="Jetten M.S.M."/>
            <person name="Mascher T."/>
            <person name="Medema M.H."/>
            <person name="Devos D.P."/>
            <person name="Kaster A.-K."/>
            <person name="Ovreas L."/>
            <person name="Rohde M."/>
            <person name="Galperin M.Y."/>
            <person name="Jogler C."/>
        </authorList>
    </citation>
    <scope>NUCLEOTIDE SEQUENCE [LARGE SCALE GENOMIC DNA]</scope>
    <source>
        <strain evidence="24 25">Pan216</strain>
    </source>
</reference>
<dbReference type="InterPro" id="IPR006318">
    <property type="entry name" value="PTS_EI-like"/>
</dbReference>
<dbReference type="InterPro" id="IPR000121">
    <property type="entry name" value="PEP_util_C"/>
</dbReference>